<dbReference type="AlphaFoldDB" id="A0A6A4SCV6"/>
<evidence type="ECO:0000256" key="1">
    <source>
        <dbReference type="SAM" id="MobiDB-lite"/>
    </source>
</evidence>
<accession>A0A6A4SCV6</accession>
<organism evidence="2 3">
    <name type="scientific">Scophthalmus maximus</name>
    <name type="common">Turbot</name>
    <name type="synonym">Psetta maxima</name>
    <dbReference type="NCBI Taxonomy" id="52904"/>
    <lineage>
        <taxon>Eukaryota</taxon>
        <taxon>Metazoa</taxon>
        <taxon>Chordata</taxon>
        <taxon>Craniata</taxon>
        <taxon>Vertebrata</taxon>
        <taxon>Euteleostomi</taxon>
        <taxon>Actinopterygii</taxon>
        <taxon>Neopterygii</taxon>
        <taxon>Teleostei</taxon>
        <taxon>Neoteleostei</taxon>
        <taxon>Acanthomorphata</taxon>
        <taxon>Carangaria</taxon>
        <taxon>Pleuronectiformes</taxon>
        <taxon>Pleuronectoidei</taxon>
        <taxon>Scophthalmidae</taxon>
        <taxon>Scophthalmus</taxon>
    </lineage>
</organism>
<name>A0A6A4SCV6_SCOMX</name>
<dbReference type="EMBL" id="VEVO01000016">
    <property type="protein sequence ID" value="KAF0028931.1"/>
    <property type="molecule type" value="Genomic_DNA"/>
</dbReference>
<dbReference type="Proteomes" id="UP000438429">
    <property type="component" value="Unassembled WGS sequence"/>
</dbReference>
<reference evidence="2 3" key="1">
    <citation type="submission" date="2019-06" db="EMBL/GenBank/DDBJ databases">
        <title>Draft genomes of female and male turbot (Scophthalmus maximus).</title>
        <authorList>
            <person name="Xu H."/>
            <person name="Xu X.-W."/>
            <person name="Shao C."/>
            <person name="Chen S."/>
        </authorList>
    </citation>
    <scope>NUCLEOTIDE SEQUENCE [LARGE SCALE GENOMIC DNA]</scope>
    <source>
        <strain evidence="2">Ysfricsl-2016a</strain>
        <tissue evidence="2">Blood</tissue>
    </source>
</reference>
<proteinExistence type="predicted"/>
<gene>
    <name evidence="2" type="ORF">F2P81_018036</name>
</gene>
<protein>
    <submittedName>
        <fullName evidence="2">Uncharacterized protein</fullName>
    </submittedName>
</protein>
<evidence type="ECO:0000313" key="3">
    <source>
        <dbReference type="Proteomes" id="UP000438429"/>
    </source>
</evidence>
<comment type="caution">
    <text evidence="2">The sequence shown here is derived from an EMBL/GenBank/DDBJ whole genome shotgun (WGS) entry which is preliminary data.</text>
</comment>
<feature type="region of interest" description="Disordered" evidence="1">
    <location>
        <begin position="35"/>
        <end position="59"/>
    </location>
</feature>
<evidence type="ECO:0000313" key="2">
    <source>
        <dbReference type="EMBL" id="KAF0028931.1"/>
    </source>
</evidence>
<sequence length="96" mass="10576">MGARTCVLRLRVDLESDGGGSTELPELAFITATESRARNRSTVSSGADDDDDHQERRNKAAQLRLVNVAHVLPNYLRVLRVGSKQSSGCYPRQPTH</sequence>